<accession>A0A1Y3BCX4</accession>
<dbReference type="Pfam" id="PF00782">
    <property type="entry name" value="DSPc"/>
    <property type="match status" value="1"/>
</dbReference>
<dbReference type="CDD" id="cd14498">
    <property type="entry name" value="DSP"/>
    <property type="match status" value="1"/>
</dbReference>
<evidence type="ECO:0000313" key="8">
    <source>
        <dbReference type="Proteomes" id="UP000194236"/>
    </source>
</evidence>
<feature type="domain" description="Tyrosine-protein phosphatase" evidence="5">
    <location>
        <begin position="10"/>
        <end position="154"/>
    </location>
</feature>
<dbReference type="PANTHER" id="PTHR10159:SF519">
    <property type="entry name" value="DUAL SPECIFICITY PROTEIN PHOSPHATASE MPK3"/>
    <property type="match status" value="1"/>
</dbReference>
<comment type="caution">
    <text evidence="7">The sequence shown here is derived from an EMBL/GenBank/DDBJ whole genome shotgun (WGS) entry which is preliminary data.</text>
</comment>
<evidence type="ECO:0000256" key="2">
    <source>
        <dbReference type="ARBA" id="ARBA00013064"/>
    </source>
</evidence>
<dbReference type="InterPro" id="IPR029021">
    <property type="entry name" value="Prot-tyrosine_phosphatase-like"/>
</dbReference>
<protein>
    <recommendedName>
        <fullName evidence="2">protein-tyrosine-phosphatase</fullName>
        <ecNumber evidence="2">3.1.3.48</ecNumber>
    </recommendedName>
</protein>
<dbReference type="EC" id="3.1.3.48" evidence="2"/>
<evidence type="ECO:0000256" key="1">
    <source>
        <dbReference type="ARBA" id="ARBA00008601"/>
    </source>
</evidence>
<dbReference type="OrthoDB" id="6408925at2759"/>
<dbReference type="PROSITE" id="PS50056">
    <property type="entry name" value="TYR_PHOSPHATASE_2"/>
    <property type="match status" value="1"/>
</dbReference>
<dbReference type="PANTHER" id="PTHR10159">
    <property type="entry name" value="DUAL SPECIFICITY PROTEIN PHOSPHATASE"/>
    <property type="match status" value="1"/>
</dbReference>
<dbReference type="PROSITE" id="PS50054">
    <property type="entry name" value="TYR_PHOSPHATASE_DUAL"/>
    <property type="match status" value="1"/>
</dbReference>
<dbReference type="GO" id="GO:0008330">
    <property type="term" value="F:protein tyrosine/threonine phosphatase activity"/>
    <property type="evidence" value="ECO:0007669"/>
    <property type="project" value="TreeGrafter"/>
</dbReference>
<dbReference type="SMART" id="SM00195">
    <property type="entry name" value="DSPc"/>
    <property type="match status" value="1"/>
</dbReference>
<keyword evidence="3" id="KW-0378">Hydrolase</keyword>
<evidence type="ECO:0000259" key="6">
    <source>
        <dbReference type="PROSITE" id="PS50056"/>
    </source>
</evidence>
<feature type="domain" description="Tyrosine specific protein phosphatases" evidence="6">
    <location>
        <begin position="69"/>
        <end position="132"/>
    </location>
</feature>
<dbReference type="Gene3D" id="3.90.190.10">
    <property type="entry name" value="Protein tyrosine phosphatase superfamily"/>
    <property type="match status" value="1"/>
</dbReference>
<sequence length="163" mass="18915">MTRIRYDYAEMSEIIPGLYLSSIDSAIDPQTLTSYSIKTIVSILSNLPKFNQFDSIDYYYIELDDDEQQDLLVNLDRTFQIIDNSLKENRNVLVHCALGVSRSSATVMAYLMRSQKSLLSFDDAYRLVKSKRIIIGPNFGFRRQLALYEKLNGNLSMMNIWMR</sequence>
<dbReference type="GO" id="GO:0005737">
    <property type="term" value="C:cytoplasm"/>
    <property type="evidence" value="ECO:0007669"/>
    <property type="project" value="TreeGrafter"/>
</dbReference>
<dbReference type="PROSITE" id="PS00383">
    <property type="entry name" value="TYR_PHOSPHATASE_1"/>
    <property type="match status" value="1"/>
</dbReference>
<keyword evidence="8" id="KW-1185">Reference proteome</keyword>
<evidence type="ECO:0000256" key="4">
    <source>
        <dbReference type="ARBA" id="ARBA00022912"/>
    </source>
</evidence>
<organism evidence="7 8">
    <name type="scientific">Euroglyphus maynei</name>
    <name type="common">Mayne's house dust mite</name>
    <dbReference type="NCBI Taxonomy" id="6958"/>
    <lineage>
        <taxon>Eukaryota</taxon>
        <taxon>Metazoa</taxon>
        <taxon>Ecdysozoa</taxon>
        <taxon>Arthropoda</taxon>
        <taxon>Chelicerata</taxon>
        <taxon>Arachnida</taxon>
        <taxon>Acari</taxon>
        <taxon>Acariformes</taxon>
        <taxon>Sarcoptiformes</taxon>
        <taxon>Astigmata</taxon>
        <taxon>Psoroptidia</taxon>
        <taxon>Analgoidea</taxon>
        <taxon>Pyroglyphidae</taxon>
        <taxon>Pyroglyphinae</taxon>
        <taxon>Euroglyphus</taxon>
    </lineage>
</organism>
<proteinExistence type="inferred from homology"/>
<evidence type="ECO:0000256" key="3">
    <source>
        <dbReference type="ARBA" id="ARBA00022801"/>
    </source>
</evidence>
<dbReference type="InterPro" id="IPR000340">
    <property type="entry name" value="Dual-sp_phosphatase_cat-dom"/>
</dbReference>
<evidence type="ECO:0000259" key="5">
    <source>
        <dbReference type="PROSITE" id="PS50054"/>
    </source>
</evidence>
<reference evidence="7 8" key="1">
    <citation type="submission" date="2017-03" db="EMBL/GenBank/DDBJ databases">
        <title>Genome Survey of Euroglyphus maynei.</title>
        <authorList>
            <person name="Arlian L.G."/>
            <person name="Morgan M.S."/>
            <person name="Rider S.D."/>
        </authorList>
    </citation>
    <scope>NUCLEOTIDE SEQUENCE [LARGE SCALE GENOMIC DNA]</scope>
    <source>
        <strain evidence="7">Arlian Lab</strain>
        <tissue evidence="7">Whole body</tissue>
    </source>
</reference>
<dbReference type="InterPro" id="IPR020422">
    <property type="entry name" value="TYR_PHOSPHATASE_DUAL_dom"/>
</dbReference>
<dbReference type="InterPro" id="IPR000387">
    <property type="entry name" value="Tyr_Pase_dom"/>
</dbReference>
<dbReference type="GO" id="GO:0043409">
    <property type="term" value="P:negative regulation of MAPK cascade"/>
    <property type="evidence" value="ECO:0007669"/>
    <property type="project" value="TreeGrafter"/>
</dbReference>
<name>A0A1Y3BCX4_EURMA</name>
<dbReference type="Proteomes" id="UP000194236">
    <property type="component" value="Unassembled WGS sequence"/>
</dbReference>
<comment type="similarity">
    <text evidence="1">Belongs to the protein-tyrosine phosphatase family. Non-receptor class dual specificity subfamily.</text>
</comment>
<keyword evidence="4" id="KW-0904">Protein phosphatase</keyword>
<feature type="non-terminal residue" evidence="7">
    <location>
        <position position="163"/>
    </location>
</feature>
<dbReference type="AlphaFoldDB" id="A0A1Y3BCX4"/>
<evidence type="ECO:0000313" key="7">
    <source>
        <dbReference type="EMBL" id="OTF77738.1"/>
    </source>
</evidence>
<dbReference type="GO" id="GO:0033550">
    <property type="term" value="F:MAP kinase tyrosine phosphatase activity"/>
    <property type="evidence" value="ECO:0007669"/>
    <property type="project" value="TreeGrafter"/>
</dbReference>
<gene>
    <name evidence="7" type="ORF">BLA29_008617</name>
</gene>
<dbReference type="EMBL" id="MUJZ01031192">
    <property type="protein sequence ID" value="OTF77738.1"/>
    <property type="molecule type" value="Genomic_DNA"/>
</dbReference>
<dbReference type="SUPFAM" id="SSF52799">
    <property type="entry name" value="(Phosphotyrosine protein) phosphatases II"/>
    <property type="match status" value="1"/>
</dbReference>
<dbReference type="InterPro" id="IPR016130">
    <property type="entry name" value="Tyr_Pase_AS"/>
</dbReference>
<dbReference type="GO" id="GO:0017017">
    <property type="term" value="F:MAP kinase tyrosine/serine/threonine phosphatase activity"/>
    <property type="evidence" value="ECO:0007669"/>
    <property type="project" value="TreeGrafter"/>
</dbReference>